<proteinExistence type="predicted"/>
<dbReference type="EMBL" id="CAXAMN010024696">
    <property type="protein sequence ID" value="CAK9089221.1"/>
    <property type="molecule type" value="Genomic_DNA"/>
</dbReference>
<evidence type="ECO:0000313" key="2">
    <source>
        <dbReference type="EMBL" id="CAK9089221.1"/>
    </source>
</evidence>
<dbReference type="Proteomes" id="UP001642484">
    <property type="component" value="Unassembled WGS sequence"/>
</dbReference>
<feature type="signal peptide" evidence="1">
    <location>
        <begin position="1"/>
        <end position="33"/>
    </location>
</feature>
<keyword evidence="1" id="KW-0732">Signal</keyword>
<accession>A0ABP0QLX6</accession>
<gene>
    <name evidence="2" type="ORF">CCMP2556_LOCUS42967</name>
</gene>
<sequence>MPMHTHWTRTLPSRWFLCTWLLASSCAILCSSARHLDPFFCINLCGCVFSLQARRALRATSCKQGWIQKSRSAGGRRCKGHRRQKARRRLRAALQICGWIWLLVCGCRGSSWTSVGYQAARLGNARGESARGRRRRKPRTAKSKVVRQSEIGAYFLLVPGQGGCLFYTVSTEVSGGQKWTLSCALGCRRAEQLDVVCCVDLCGYGFRVQTRRDVRKGCPQAQTAPRWYLPRKVRNREQHAVNGNPEAAETLQARIRSNVVHMPGDGWCFFYAVSRYFKGSTHSGHGTPAEIYLQAIEWLLAAQHGPRAGAVATACVPFDDDELQLREHFLRQQPTAVKTAPSNTTEVVLLSKLHAVLLQPDMLDSIHHASAGVELWALTQQFDFECLIWGAQANVNYWVRSMECLTDQEAHAKLRHHSPVLELVHRDMGVTGHYDLVERSQNIGDPFPSTPLVEAFRAQGARAVLEAVQQLLGAAQPPLPAPQDNFCWDEIHEEVGAALDSEAEAVDVDVESVESWDSEGSMSSNDLDQGLTVEPHRHWCTKEDSDLERTQNLAAALKDHPLLPPKLPGFDAHEADHTSGILFPNVHCAIQGCRWCSREDPCQPNWTHARVTQVQKQRWTERPQTCCGDATSCLRAHLSTAHKDLFAGVRPSELLSDYLAAVALTEKQQVPRVGWSTDRRTFHRLAREVTEQHMEGLICACCARIHVAANHGETGFQTVSDLFSSLTED</sequence>
<evidence type="ECO:0000256" key="1">
    <source>
        <dbReference type="SAM" id="SignalP"/>
    </source>
</evidence>
<organism evidence="2 3">
    <name type="scientific">Durusdinium trenchii</name>
    <dbReference type="NCBI Taxonomy" id="1381693"/>
    <lineage>
        <taxon>Eukaryota</taxon>
        <taxon>Sar</taxon>
        <taxon>Alveolata</taxon>
        <taxon>Dinophyceae</taxon>
        <taxon>Suessiales</taxon>
        <taxon>Symbiodiniaceae</taxon>
        <taxon>Durusdinium</taxon>
    </lineage>
</organism>
<name>A0ABP0QLX6_9DINO</name>
<feature type="chain" id="PRO_5047082441" description="OTU domain-containing protein" evidence="1">
    <location>
        <begin position="34"/>
        <end position="729"/>
    </location>
</feature>
<comment type="caution">
    <text evidence="2">The sequence shown here is derived from an EMBL/GenBank/DDBJ whole genome shotgun (WGS) entry which is preliminary data.</text>
</comment>
<evidence type="ECO:0008006" key="4">
    <source>
        <dbReference type="Google" id="ProtNLM"/>
    </source>
</evidence>
<keyword evidence="3" id="KW-1185">Reference proteome</keyword>
<evidence type="ECO:0000313" key="3">
    <source>
        <dbReference type="Proteomes" id="UP001642484"/>
    </source>
</evidence>
<reference evidence="2 3" key="1">
    <citation type="submission" date="2024-02" db="EMBL/GenBank/DDBJ databases">
        <authorList>
            <person name="Chen Y."/>
            <person name="Shah S."/>
            <person name="Dougan E. K."/>
            <person name="Thang M."/>
            <person name="Chan C."/>
        </authorList>
    </citation>
    <scope>NUCLEOTIDE SEQUENCE [LARGE SCALE GENOMIC DNA]</scope>
</reference>
<feature type="non-terminal residue" evidence="2">
    <location>
        <position position="729"/>
    </location>
</feature>
<protein>
    <recommendedName>
        <fullName evidence="4">OTU domain-containing protein</fullName>
    </recommendedName>
</protein>